<dbReference type="EMBL" id="JBAFSM010000031">
    <property type="protein sequence ID" value="MEG3438580.1"/>
    <property type="molecule type" value="Genomic_DNA"/>
</dbReference>
<keyword evidence="2" id="KW-0378">Hydrolase</keyword>
<dbReference type="CDD" id="cd06260">
    <property type="entry name" value="DUF820-like"/>
    <property type="match status" value="1"/>
</dbReference>
<accession>A0AAW9QTI8</accession>
<proteinExistence type="predicted"/>
<keyword evidence="3" id="KW-1185">Reference proteome</keyword>
<dbReference type="RefSeq" id="WP_332866059.1">
    <property type="nucleotide sequence ID" value="NZ_JBAFSM010000031.1"/>
</dbReference>
<gene>
    <name evidence="2" type="ORF">V0288_15720</name>
</gene>
<feature type="domain" description="Putative restriction endonuclease" evidence="1">
    <location>
        <begin position="12"/>
        <end position="174"/>
    </location>
</feature>
<dbReference type="GO" id="GO:0004519">
    <property type="term" value="F:endonuclease activity"/>
    <property type="evidence" value="ECO:0007669"/>
    <property type="project" value="UniProtKB-KW"/>
</dbReference>
<dbReference type="SUPFAM" id="SSF52980">
    <property type="entry name" value="Restriction endonuclease-like"/>
    <property type="match status" value="1"/>
</dbReference>
<dbReference type="AlphaFoldDB" id="A0AAW9QTI8"/>
<evidence type="ECO:0000313" key="2">
    <source>
        <dbReference type="EMBL" id="MEG3438580.1"/>
    </source>
</evidence>
<dbReference type="Proteomes" id="UP001328733">
    <property type="component" value="Unassembled WGS sequence"/>
</dbReference>
<evidence type="ECO:0000313" key="3">
    <source>
        <dbReference type="Proteomes" id="UP001328733"/>
    </source>
</evidence>
<dbReference type="Gene3D" id="3.90.1570.10">
    <property type="entry name" value="tt1808, chain A"/>
    <property type="match status" value="1"/>
</dbReference>
<dbReference type="Pfam" id="PF05685">
    <property type="entry name" value="Uma2"/>
    <property type="match status" value="1"/>
</dbReference>
<dbReference type="InterPro" id="IPR008538">
    <property type="entry name" value="Uma2"/>
</dbReference>
<dbReference type="PANTHER" id="PTHR36558:SF1">
    <property type="entry name" value="RESTRICTION ENDONUCLEASE DOMAIN-CONTAINING PROTEIN-RELATED"/>
    <property type="match status" value="1"/>
</dbReference>
<evidence type="ECO:0000259" key="1">
    <source>
        <dbReference type="Pfam" id="PF05685"/>
    </source>
</evidence>
<dbReference type="PANTHER" id="PTHR36558">
    <property type="entry name" value="GLR1098 PROTEIN"/>
    <property type="match status" value="1"/>
</dbReference>
<keyword evidence="2" id="KW-0255">Endonuclease</keyword>
<dbReference type="InterPro" id="IPR012296">
    <property type="entry name" value="Nuclease_put_TT1808"/>
</dbReference>
<keyword evidence="2" id="KW-0540">Nuclease</keyword>
<reference evidence="2 3" key="1">
    <citation type="submission" date="2024-01" db="EMBL/GenBank/DDBJ databases">
        <title>Genomic insights into the taxonomy and metabolism of the cyanobacterium Pannus brasiliensis CCIBt3594.</title>
        <authorList>
            <person name="Machado M."/>
            <person name="Botero N.B."/>
            <person name="Andreote A.P.D."/>
            <person name="Feitosa A.M.T."/>
            <person name="Popin R."/>
            <person name="Sivonen K."/>
            <person name="Fiore M.F."/>
        </authorList>
    </citation>
    <scope>NUCLEOTIDE SEQUENCE [LARGE SCALE GENOMIC DNA]</scope>
    <source>
        <strain evidence="2 3">CCIBt3594</strain>
    </source>
</reference>
<dbReference type="InterPro" id="IPR011335">
    <property type="entry name" value="Restrct_endonuc-II-like"/>
</dbReference>
<protein>
    <submittedName>
        <fullName evidence="2">Uma2 family endonuclease</fullName>
    </submittedName>
</protein>
<sequence length="192" mass="22533">MTAIANEITSIEEYLRREERADYKSEYLDGRIVPMTGGTTNHNQIAGNIYTELNIAFKQRDFRVYMGDVRLWIPERRIFTYPDVMAIVGDPIYYENRRDTILNPTLIVEVLSPSTENYDKEGKFAAYRTLPTFQEYVLIGQTRIYGERFGKTGDKHWTFQEYTAEDRQIILESVQVTLDFTEIYHKVAFSPQ</sequence>
<comment type="caution">
    <text evidence="2">The sequence shown here is derived from an EMBL/GenBank/DDBJ whole genome shotgun (WGS) entry which is preliminary data.</text>
</comment>
<name>A0AAW9QTI8_9CHRO</name>
<organism evidence="2 3">
    <name type="scientific">Pannus brasiliensis CCIBt3594</name>
    <dbReference type="NCBI Taxonomy" id="1427578"/>
    <lineage>
        <taxon>Bacteria</taxon>
        <taxon>Bacillati</taxon>
        <taxon>Cyanobacteriota</taxon>
        <taxon>Cyanophyceae</taxon>
        <taxon>Oscillatoriophycideae</taxon>
        <taxon>Chroococcales</taxon>
        <taxon>Microcystaceae</taxon>
        <taxon>Pannus</taxon>
    </lineage>
</organism>